<name>A0AAD7NYB0_9AGAR</name>
<dbReference type="Gene3D" id="3.80.10.10">
    <property type="entry name" value="Ribonuclease Inhibitor"/>
    <property type="match status" value="1"/>
</dbReference>
<dbReference type="Proteomes" id="UP001215598">
    <property type="component" value="Unassembled WGS sequence"/>
</dbReference>
<dbReference type="InterPro" id="IPR036047">
    <property type="entry name" value="F-box-like_dom_sf"/>
</dbReference>
<evidence type="ECO:0008006" key="3">
    <source>
        <dbReference type="Google" id="ProtNLM"/>
    </source>
</evidence>
<dbReference type="Gene3D" id="1.20.1280.50">
    <property type="match status" value="1"/>
</dbReference>
<reference evidence="1" key="1">
    <citation type="submission" date="2023-03" db="EMBL/GenBank/DDBJ databases">
        <title>Massive genome expansion in bonnet fungi (Mycena s.s.) driven by repeated elements and novel gene families across ecological guilds.</title>
        <authorList>
            <consortium name="Lawrence Berkeley National Laboratory"/>
            <person name="Harder C.B."/>
            <person name="Miyauchi S."/>
            <person name="Viragh M."/>
            <person name="Kuo A."/>
            <person name="Thoen E."/>
            <person name="Andreopoulos B."/>
            <person name="Lu D."/>
            <person name="Skrede I."/>
            <person name="Drula E."/>
            <person name="Henrissat B."/>
            <person name="Morin E."/>
            <person name="Kohler A."/>
            <person name="Barry K."/>
            <person name="LaButti K."/>
            <person name="Morin E."/>
            <person name="Salamov A."/>
            <person name="Lipzen A."/>
            <person name="Mereny Z."/>
            <person name="Hegedus B."/>
            <person name="Baldrian P."/>
            <person name="Stursova M."/>
            <person name="Weitz H."/>
            <person name="Taylor A."/>
            <person name="Grigoriev I.V."/>
            <person name="Nagy L.G."/>
            <person name="Martin F."/>
            <person name="Kauserud H."/>
        </authorList>
    </citation>
    <scope>NUCLEOTIDE SEQUENCE</scope>
    <source>
        <strain evidence="1">CBHHK182m</strain>
    </source>
</reference>
<dbReference type="EMBL" id="JARKIB010000005">
    <property type="protein sequence ID" value="KAJ7780000.1"/>
    <property type="molecule type" value="Genomic_DNA"/>
</dbReference>
<proteinExistence type="predicted"/>
<dbReference type="SUPFAM" id="SSF81383">
    <property type="entry name" value="F-box domain"/>
    <property type="match status" value="1"/>
</dbReference>
<comment type="caution">
    <text evidence="1">The sequence shown here is derived from an EMBL/GenBank/DDBJ whole genome shotgun (WGS) entry which is preliminary data.</text>
</comment>
<gene>
    <name evidence="1" type="ORF">B0H16DRAFT_1711224</name>
</gene>
<sequence length="422" mass="47428">MSALDMPSSDEIAMDFTVRLPGEVLCDIFVEVVEPTAASWLDLFNCRRDIVFVCRRWRSICTSLPVLWSQLYVAPPVLPHFISFSVENAGPDTDLFIDINPHAFEAVYDDGALRQLKSPDFDDFLECSVAPLRGVFHRVRSLNVSSGMRSEVYTVMDLVDTFSAQRLLNLGIDGGTYSRGTPPSMPLDLRLTNLSLRSLPSMWSPSGLYKSLTKLSLQDFYNLQWDELRTVLHRNTIHLSDVHVSGWSATSQSRATVPHVTHLALEYRRTTEKGFLNSILLPALESLSVELDGHKTVPHIAYGMEAFMRSASEIWLEARDLLEEELTDVVSFCTGARVLNMRCCRPLPYPSLFALATRPNFSMPNLQLLKIAGYLTEEEALVLVNYPFPPGVVISEWVFGAADEFREWKLEDISPSWSVGAA</sequence>
<accession>A0AAD7NYB0</accession>
<evidence type="ECO:0000313" key="1">
    <source>
        <dbReference type="EMBL" id="KAJ7780000.1"/>
    </source>
</evidence>
<dbReference type="AlphaFoldDB" id="A0AAD7NYB0"/>
<protein>
    <recommendedName>
        <fullName evidence="3">F-box domain-containing protein</fullName>
    </recommendedName>
</protein>
<evidence type="ECO:0000313" key="2">
    <source>
        <dbReference type="Proteomes" id="UP001215598"/>
    </source>
</evidence>
<keyword evidence="2" id="KW-1185">Reference proteome</keyword>
<dbReference type="InterPro" id="IPR032675">
    <property type="entry name" value="LRR_dom_sf"/>
</dbReference>
<organism evidence="1 2">
    <name type="scientific">Mycena metata</name>
    <dbReference type="NCBI Taxonomy" id="1033252"/>
    <lineage>
        <taxon>Eukaryota</taxon>
        <taxon>Fungi</taxon>
        <taxon>Dikarya</taxon>
        <taxon>Basidiomycota</taxon>
        <taxon>Agaricomycotina</taxon>
        <taxon>Agaricomycetes</taxon>
        <taxon>Agaricomycetidae</taxon>
        <taxon>Agaricales</taxon>
        <taxon>Marasmiineae</taxon>
        <taxon>Mycenaceae</taxon>
        <taxon>Mycena</taxon>
    </lineage>
</organism>